<organism evidence="8 9">
    <name type="scientific">Gimesia chilikensis</name>
    <dbReference type="NCBI Taxonomy" id="2605989"/>
    <lineage>
        <taxon>Bacteria</taxon>
        <taxon>Pseudomonadati</taxon>
        <taxon>Planctomycetota</taxon>
        <taxon>Planctomycetia</taxon>
        <taxon>Planctomycetales</taxon>
        <taxon>Planctomycetaceae</taxon>
        <taxon>Gimesia</taxon>
    </lineage>
</organism>
<feature type="binding site" evidence="7">
    <location>
        <position position="147"/>
    </location>
    <ligand>
        <name>Zn(2+)</name>
        <dbReference type="ChEBI" id="CHEBI:29105"/>
    </ligand>
</feature>
<dbReference type="GO" id="GO:1900376">
    <property type="term" value="P:regulation of secondary metabolite biosynthetic process"/>
    <property type="evidence" value="ECO:0007669"/>
    <property type="project" value="TreeGrafter"/>
</dbReference>
<dbReference type="InterPro" id="IPR036390">
    <property type="entry name" value="WH_DNA-bd_sf"/>
</dbReference>
<gene>
    <name evidence="8" type="primary">perR_2</name>
    <name evidence="8" type="ORF">V6x_41450</name>
</gene>
<dbReference type="PANTHER" id="PTHR33202:SF7">
    <property type="entry name" value="FERRIC UPTAKE REGULATION PROTEIN"/>
    <property type="match status" value="1"/>
</dbReference>
<dbReference type="GO" id="GO:0000976">
    <property type="term" value="F:transcription cis-regulatory region binding"/>
    <property type="evidence" value="ECO:0007669"/>
    <property type="project" value="TreeGrafter"/>
</dbReference>
<evidence type="ECO:0000256" key="7">
    <source>
        <dbReference type="PIRSR" id="PIRSR602481-1"/>
    </source>
</evidence>
<dbReference type="EMBL" id="CP036347">
    <property type="protein sequence ID" value="QDU04417.1"/>
    <property type="molecule type" value="Genomic_DNA"/>
</dbReference>
<dbReference type="RefSeq" id="WP_145042196.1">
    <property type="nucleotide sequence ID" value="NZ_CP036347.1"/>
</dbReference>
<feature type="binding site" evidence="7">
    <location>
        <position position="110"/>
    </location>
    <ligand>
        <name>Zn(2+)</name>
        <dbReference type="ChEBI" id="CHEBI:29105"/>
    </ligand>
</feature>
<keyword evidence="7" id="KW-0479">Metal-binding</keyword>
<sequence length="153" mass="17100">MNKKTQKVKVDEIAEIRELLREYGVRATPARITVMQELRAANSPLSHSDLAEKLVPLGFDRATVFRNLNDLADAELISRAELGDHVWRFEAFDPDRPAGEKHPHFVCEACGNITCMEKLEFTPVSKRMTRAIGHITEILIKGLCNDCKAAGAV</sequence>
<evidence type="ECO:0000256" key="3">
    <source>
        <dbReference type="ARBA" id="ARBA00022833"/>
    </source>
</evidence>
<keyword evidence="2" id="KW-0678">Repressor</keyword>
<evidence type="ECO:0000256" key="1">
    <source>
        <dbReference type="ARBA" id="ARBA00007957"/>
    </source>
</evidence>
<name>A0A517WGN8_9PLAN</name>
<evidence type="ECO:0000256" key="4">
    <source>
        <dbReference type="ARBA" id="ARBA00023015"/>
    </source>
</evidence>
<evidence type="ECO:0000313" key="9">
    <source>
        <dbReference type="Proteomes" id="UP000320722"/>
    </source>
</evidence>
<dbReference type="Gene3D" id="3.30.1490.190">
    <property type="match status" value="1"/>
</dbReference>
<dbReference type="GO" id="GO:0045892">
    <property type="term" value="P:negative regulation of DNA-templated transcription"/>
    <property type="evidence" value="ECO:0007669"/>
    <property type="project" value="TreeGrafter"/>
</dbReference>
<reference evidence="8 9" key="1">
    <citation type="submission" date="2019-02" db="EMBL/GenBank/DDBJ databases">
        <title>Deep-cultivation of Planctomycetes and their phenomic and genomic characterization uncovers novel biology.</title>
        <authorList>
            <person name="Wiegand S."/>
            <person name="Jogler M."/>
            <person name="Boedeker C."/>
            <person name="Pinto D."/>
            <person name="Vollmers J."/>
            <person name="Rivas-Marin E."/>
            <person name="Kohn T."/>
            <person name="Peeters S.H."/>
            <person name="Heuer A."/>
            <person name="Rast P."/>
            <person name="Oberbeckmann S."/>
            <person name="Bunk B."/>
            <person name="Jeske O."/>
            <person name="Meyerdierks A."/>
            <person name="Storesund J.E."/>
            <person name="Kallscheuer N."/>
            <person name="Luecker S."/>
            <person name="Lage O.M."/>
            <person name="Pohl T."/>
            <person name="Merkel B.J."/>
            <person name="Hornburger P."/>
            <person name="Mueller R.-W."/>
            <person name="Bruemmer F."/>
            <person name="Labrenz M."/>
            <person name="Spormann A.M."/>
            <person name="Op den Camp H."/>
            <person name="Overmann J."/>
            <person name="Amann R."/>
            <person name="Jetten M.S.M."/>
            <person name="Mascher T."/>
            <person name="Medema M.H."/>
            <person name="Devos D.P."/>
            <person name="Kaster A.-K."/>
            <person name="Ovreas L."/>
            <person name="Rohde M."/>
            <person name="Galperin M.Y."/>
            <person name="Jogler C."/>
        </authorList>
    </citation>
    <scope>NUCLEOTIDE SEQUENCE [LARGE SCALE GENOMIC DNA]</scope>
    <source>
        <strain evidence="8 9">V6</strain>
    </source>
</reference>
<dbReference type="InterPro" id="IPR043135">
    <property type="entry name" value="Fur_C"/>
</dbReference>
<accession>A0A517WGN8</accession>
<evidence type="ECO:0000256" key="2">
    <source>
        <dbReference type="ARBA" id="ARBA00022491"/>
    </source>
</evidence>
<dbReference type="Gene3D" id="1.10.10.10">
    <property type="entry name" value="Winged helix-like DNA-binding domain superfamily/Winged helix DNA-binding domain"/>
    <property type="match status" value="1"/>
</dbReference>
<comment type="similarity">
    <text evidence="1">Belongs to the Fur family.</text>
</comment>
<comment type="cofactor">
    <cofactor evidence="7">
        <name>Zn(2+)</name>
        <dbReference type="ChEBI" id="CHEBI:29105"/>
    </cofactor>
    <text evidence="7">Binds 1 zinc ion per subunit.</text>
</comment>
<dbReference type="GO" id="GO:0008270">
    <property type="term" value="F:zinc ion binding"/>
    <property type="evidence" value="ECO:0007669"/>
    <property type="project" value="TreeGrafter"/>
</dbReference>
<dbReference type="GO" id="GO:0003700">
    <property type="term" value="F:DNA-binding transcription factor activity"/>
    <property type="evidence" value="ECO:0007669"/>
    <property type="project" value="InterPro"/>
</dbReference>
<keyword evidence="4" id="KW-0805">Transcription regulation</keyword>
<keyword evidence="5" id="KW-0238">DNA-binding</keyword>
<protein>
    <submittedName>
        <fullName evidence="8">Transcriptional regulator PerR</fullName>
    </submittedName>
</protein>
<evidence type="ECO:0000256" key="5">
    <source>
        <dbReference type="ARBA" id="ARBA00023125"/>
    </source>
</evidence>
<dbReference type="SUPFAM" id="SSF46785">
    <property type="entry name" value="Winged helix' DNA-binding domain"/>
    <property type="match status" value="1"/>
</dbReference>
<dbReference type="PANTHER" id="PTHR33202">
    <property type="entry name" value="ZINC UPTAKE REGULATION PROTEIN"/>
    <property type="match status" value="1"/>
</dbReference>
<feature type="binding site" evidence="7">
    <location>
        <position position="107"/>
    </location>
    <ligand>
        <name>Zn(2+)</name>
        <dbReference type="ChEBI" id="CHEBI:29105"/>
    </ligand>
</feature>
<evidence type="ECO:0000313" key="8">
    <source>
        <dbReference type="EMBL" id="QDU04417.1"/>
    </source>
</evidence>
<feature type="binding site" evidence="7">
    <location>
        <position position="144"/>
    </location>
    <ligand>
        <name>Zn(2+)</name>
        <dbReference type="ChEBI" id="CHEBI:29105"/>
    </ligand>
</feature>
<dbReference type="Proteomes" id="UP000320722">
    <property type="component" value="Chromosome"/>
</dbReference>
<dbReference type="InterPro" id="IPR036388">
    <property type="entry name" value="WH-like_DNA-bd_sf"/>
</dbReference>
<evidence type="ECO:0000256" key="6">
    <source>
        <dbReference type="ARBA" id="ARBA00023163"/>
    </source>
</evidence>
<dbReference type="InterPro" id="IPR002481">
    <property type="entry name" value="FUR"/>
</dbReference>
<keyword evidence="3 7" id="KW-0862">Zinc</keyword>
<dbReference type="AlphaFoldDB" id="A0A517WGN8"/>
<proteinExistence type="inferred from homology"/>
<dbReference type="Pfam" id="PF01475">
    <property type="entry name" value="FUR"/>
    <property type="match status" value="1"/>
</dbReference>
<keyword evidence="6" id="KW-0804">Transcription</keyword>